<evidence type="ECO:0000256" key="8">
    <source>
        <dbReference type="ARBA" id="ARBA00023034"/>
    </source>
</evidence>
<dbReference type="EC" id="2.4.1.-" evidence="10"/>
<evidence type="ECO:0000313" key="11">
    <source>
        <dbReference type="EMBL" id="KAK0401436.1"/>
    </source>
</evidence>
<dbReference type="Gene3D" id="3.90.550.50">
    <property type="match status" value="1"/>
</dbReference>
<keyword evidence="8 10" id="KW-0333">Golgi apparatus</keyword>
<keyword evidence="7 10" id="KW-1133">Transmembrane helix</keyword>
<dbReference type="InterPro" id="IPR002659">
    <property type="entry name" value="Glyco_trans_31"/>
</dbReference>
<comment type="similarity">
    <text evidence="2 10">Belongs to the glycosyltransferase 31 family.</text>
</comment>
<dbReference type="GO" id="GO:0016758">
    <property type="term" value="F:hexosyltransferase activity"/>
    <property type="evidence" value="ECO:0007669"/>
    <property type="project" value="InterPro"/>
</dbReference>
<evidence type="ECO:0000313" key="12">
    <source>
        <dbReference type="Proteomes" id="UP001175271"/>
    </source>
</evidence>
<evidence type="ECO:0000256" key="1">
    <source>
        <dbReference type="ARBA" id="ARBA00004323"/>
    </source>
</evidence>
<gene>
    <name evidence="11" type="ORF">QR680_015782</name>
</gene>
<dbReference type="Proteomes" id="UP001175271">
    <property type="component" value="Unassembled WGS sequence"/>
</dbReference>
<keyword evidence="5 10" id="KW-0812">Transmembrane</keyword>
<proteinExistence type="inferred from homology"/>
<dbReference type="GO" id="GO:0000139">
    <property type="term" value="C:Golgi membrane"/>
    <property type="evidence" value="ECO:0007669"/>
    <property type="project" value="UniProtKB-SubCell"/>
</dbReference>
<name>A0AA39H8Y2_9BILA</name>
<evidence type="ECO:0000256" key="5">
    <source>
        <dbReference type="ARBA" id="ARBA00022692"/>
    </source>
</evidence>
<evidence type="ECO:0000256" key="9">
    <source>
        <dbReference type="ARBA" id="ARBA00023136"/>
    </source>
</evidence>
<evidence type="ECO:0000256" key="2">
    <source>
        <dbReference type="ARBA" id="ARBA00008661"/>
    </source>
</evidence>
<dbReference type="GO" id="GO:0006493">
    <property type="term" value="P:protein O-linked glycosylation"/>
    <property type="evidence" value="ECO:0007669"/>
    <property type="project" value="TreeGrafter"/>
</dbReference>
<comment type="subcellular location">
    <subcellularLocation>
        <location evidence="1 10">Golgi apparatus membrane</location>
        <topology evidence="1 10">Single-pass type II membrane protein</topology>
    </subcellularLocation>
</comment>
<keyword evidence="4" id="KW-0808">Transferase</keyword>
<dbReference type="EMBL" id="JAUCMV010000004">
    <property type="protein sequence ID" value="KAK0401436.1"/>
    <property type="molecule type" value="Genomic_DNA"/>
</dbReference>
<comment type="caution">
    <text evidence="11">The sequence shown here is derived from an EMBL/GenBank/DDBJ whole genome shotgun (WGS) entry which is preliminary data.</text>
</comment>
<evidence type="ECO:0000256" key="3">
    <source>
        <dbReference type="ARBA" id="ARBA00022676"/>
    </source>
</evidence>
<keyword evidence="12" id="KW-1185">Reference proteome</keyword>
<evidence type="ECO:0000256" key="10">
    <source>
        <dbReference type="RuleBase" id="RU363063"/>
    </source>
</evidence>
<organism evidence="11 12">
    <name type="scientific">Steinernema hermaphroditum</name>
    <dbReference type="NCBI Taxonomy" id="289476"/>
    <lineage>
        <taxon>Eukaryota</taxon>
        <taxon>Metazoa</taxon>
        <taxon>Ecdysozoa</taxon>
        <taxon>Nematoda</taxon>
        <taxon>Chromadorea</taxon>
        <taxon>Rhabditida</taxon>
        <taxon>Tylenchina</taxon>
        <taxon>Panagrolaimomorpha</taxon>
        <taxon>Strongyloidoidea</taxon>
        <taxon>Steinernematidae</taxon>
        <taxon>Steinernema</taxon>
    </lineage>
</organism>
<feature type="transmembrane region" description="Helical" evidence="10">
    <location>
        <begin position="20"/>
        <end position="40"/>
    </location>
</feature>
<keyword evidence="3 10" id="KW-0328">Glycosyltransferase</keyword>
<evidence type="ECO:0000256" key="6">
    <source>
        <dbReference type="ARBA" id="ARBA00022968"/>
    </source>
</evidence>
<accession>A0AA39H8Y2</accession>
<keyword evidence="6 10" id="KW-0735">Signal-anchor</keyword>
<dbReference type="AlphaFoldDB" id="A0AA39H8Y2"/>
<keyword evidence="9 10" id="KW-0472">Membrane</keyword>
<evidence type="ECO:0000256" key="4">
    <source>
        <dbReference type="ARBA" id="ARBA00022679"/>
    </source>
</evidence>
<protein>
    <recommendedName>
        <fullName evidence="10">Hexosyltransferase</fullName>
        <ecNumber evidence="10">2.4.1.-</ecNumber>
    </recommendedName>
</protein>
<reference evidence="11" key="1">
    <citation type="submission" date="2023-06" db="EMBL/GenBank/DDBJ databases">
        <title>Genomic analysis of the entomopathogenic nematode Steinernema hermaphroditum.</title>
        <authorList>
            <person name="Schwarz E.M."/>
            <person name="Heppert J.K."/>
            <person name="Baniya A."/>
            <person name="Schwartz H.T."/>
            <person name="Tan C.-H."/>
            <person name="Antoshechkin I."/>
            <person name="Sternberg P.W."/>
            <person name="Goodrich-Blair H."/>
            <person name="Dillman A.R."/>
        </authorList>
    </citation>
    <scope>NUCLEOTIDE SEQUENCE</scope>
    <source>
        <strain evidence="11">PS9179</strain>
        <tissue evidence="11">Whole animal</tissue>
    </source>
</reference>
<evidence type="ECO:0000256" key="7">
    <source>
        <dbReference type="ARBA" id="ARBA00022989"/>
    </source>
</evidence>
<dbReference type="Pfam" id="PF01762">
    <property type="entry name" value="Galactosyl_T"/>
    <property type="match status" value="1"/>
</dbReference>
<sequence length="258" mass="29384">MLVHRVTGALFYCIDVKPKTQFSIFLSLLIFYVLIFVYFTERNDTILAKKLETAYEAYTRIQIVFADVWFDYSLLSKPEPFSCTNKTVIVFVLSAPAAFSKREAIRNTWASKNNTRHAIVRFVVGQNGRDSSEMVLVENAKHGDLIITDINDIKKFRLLKVYSALHFFKTFCTLIPYVLKIDDDTVVALDRLIHFIETDISTSTSGIFCSAQTKLDDRLTAENQLLAHLVPVHCKGAQYLLTAHATHLLVDTIHRKTG</sequence>
<dbReference type="PANTHER" id="PTHR11214">
    <property type="entry name" value="BETA-1,3-N-ACETYLGLUCOSAMINYLTRANSFERASE"/>
    <property type="match status" value="1"/>
</dbReference>
<dbReference type="PANTHER" id="PTHR11214:SF378">
    <property type="entry name" value="BETA-1,3-GALACTOSYLTRANSFERASE 4"/>
    <property type="match status" value="1"/>
</dbReference>